<evidence type="ECO:0008006" key="3">
    <source>
        <dbReference type="Google" id="ProtNLM"/>
    </source>
</evidence>
<dbReference type="AlphaFoldDB" id="A0A916X9D4"/>
<reference evidence="1" key="1">
    <citation type="journal article" date="2014" name="Int. J. Syst. Evol. Microbiol.">
        <title>Complete genome sequence of Corynebacterium casei LMG S-19264T (=DSM 44701T), isolated from a smear-ripened cheese.</title>
        <authorList>
            <consortium name="US DOE Joint Genome Institute (JGI-PGF)"/>
            <person name="Walter F."/>
            <person name="Albersmeier A."/>
            <person name="Kalinowski J."/>
            <person name="Ruckert C."/>
        </authorList>
    </citation>
    <scope>NUCLEOTIDE SEQUENCE</scope>
    <source>
        <strain evidence="1">CGMCC 1.15478</strain>
    </source>
</reference>
<gene>
    <name evidence="1" type="ORF">GCM10011410_06980</name>
</gene>
<reference evidence="1" key="2">
    <citation type="submission" date="2020-09" db="EMBL/GenBank/DDBJ databases">
        <authorList>
            <person name="Sun Q."/>
            <person name="Zhou Y."/>
        </authorList>
    </citation>
    <scope>NUCLEOTIDE SEQUENCE</scope>
    <source>
        <strain evidence="1">CGMCC 1.15478</strain>
    </source>
</reference>
<dbReference type="EMBL" id="BMJH01000001">
    <property type="protein sequence ID" value="GGC57036.1"/>
    <property type="molecule type" value="Genomic_DNA"/>
</dbReference>
<keyword evidence="2" id="KW-1185">Reference proteome</keyword>
<dbReference type="Gene3D" id="2.130.10.10">
    <property type="entry name" value="YVTN repeat-like/Quinoprotein amine dehydrogenase"/>
    <property type="match status" value="1"/>
</dbReference>
<dbReference type="InterPro" id="IPR015943">
    <property type="entry name" value="WD40/YVTN_repeat-like_dom_sf"/>
</dbReference>
<proteinExistence type="predicted"/>
<sequence>MAGRLIRPGLYRGEMVRRTFRIAVASLAMALAVSGCGVFDRAEPPYFGHIHALATNANDDSLYIASHFGVFRYDGGTPRLHSDVEYDFMSLANAGPDHFYASGHPSPDDLSQPINLGLIESTDGAQTWSAVSLAGEADFHALAVRHGTIYGFDSVSGTIMRSEDATDWEQLATLEARHIAIDPVDPNHILVTAQTGLHRSIDGGSTFAVVENAPAIAHVDWLDATTLIGIDISGTVVRSSRTAQHWDIVSDLGAVPHALTIDPAGDIYVATESTIARSADGGETFTAIHDY</sequence>
<dbReference type="SUPFAM" id="SSF110296">
    <property type="entry name" value="Oligoxyloglucan reducing end-specific cellobiohydrolase"/>
    <property type="match status" value="1"/>
</dbReference>
<name>A0A916X9D4_9ACTN</name>
<comment type="caution">
    <text evidence="1">The sequence shown here is derived from an EMBL/GenBank/DDBJ whole genome shotgun (WGS) entry which is preliminary data.</text>
</comment>
<evidence type="ECO:0000313" key="1">
    <source>
        <dbReference type="EMBL" id="GGC57036.1"/>
    </source>
</evidence>
<evidence type="ECO:0000313" key="2">
    <source>
        <dbReference type="Proteomes" id="UP000641514"/>
    </source>
</evidence>
<organism evidence="1 2">
    <name type="scientific">Hoyosella rhizosphaerae</name>
    <dbReference type="NCBI Taxonomy" id="1755582"/>
    <lineage>
        <taxon>Bacteria</taxon>
        <taxon>Bacillati</taxon>
        <taxon>Actinomycetota</taxon>
        <taxon>Actinomycetes</taxon>
        <taxon>Mycobacteriales</taxon>
        <taxon>Hoyosellaceae</taxon>
        <taxon>Hoyosella</taxon>
    </lineage>
</organism>
<dbReference type="InterPro" id="IPR054817">
    <property type="entry name" value="Glycosyl_F510_1955-like"/>
</dbReference>
<accession>A0A916X9D4</accession>
<protein>
    <recommendedName>
        <fullName evidence="3">Exo-alpha-sialidase</fullName>
    </recommendedName>
</protein>
<dbReference type="NCBIfam" id="NF045728">
    <property type="entry name" value="glycosyl_F510_1955"/>
    <property type="match status" value="1"/>
</dbReference>
<dbReference type="Proteomes" id="UP000641514">
    <property type="component" value="Unassembled WGS sequence"/>
</dbReference>